<dbReference type="InterPro" id="IPR002937">
    <property type="entry name" value="Amino_oxidase"/>
</dbReference>
<dbReference type="SMR" id="A0A3R5SMT0"/>
<feature type="non-terminal residue" evidence="2">
    <location>
        <position position="1"/>
    </location>
</feature>
<name>A0A3R5SMT0_MYTGA</name>
<dbReference type="AlphaFoldDB" id="A0A3R5SMT0"/>
<feature type="domain" description="Amine oxidase" evidence="1">
    <location>
        <begin position="53"/>
        <end position="148"/>
    </location>
</feature>
<evidence type="ECO:0000313" key="2">
    <source>
        <dbReference type="EMBL" id="OPL20174.1"/>
    </source>
</evidence>
<dbReference type="Gene3D" id="3.50.50.60">
    <property type="entry name" value="FAD/NAD(P)-binding domain"/>
    <property type="match status" value="1"/>
</dbReference>
<dbReference type="PANTHER" id="PTHR10742:SF410">
    <property type="entry name" value="LYSINE-SPECIFIC HISTONE DEMETHYLASE 2"/>
    <property type="match status" value="1"/>
</dbReference>
<sequence>MQKATDSGRDLDLKKAIQSVLRDEETVADKTLLSSVLESHYTMSLADHSSQLFDPKKEFGWDTAVVDGFDQIVDILVGGQRKESTLSVELRKPVRQIEVNKTRNKVLVRTRDLKQYDADAVVVALPLGVLKTDTVIFDPPLPKGWKKTIENI</sequence>
<evidence type="ECO:0000259" key="1">
    <source>
        <dbReference type="Pfam" id="PF01593"/>
    </source>
</evidence>
<dbReference type="SUPFAM" id="SSF51905">
    <property type="entry name" value="FAD/NAD(P)-binding domain"/>
    <property type="match status" value="1"/>
</dbReference>
<evidence type="ECO:0000313" key="3">
    <source>
        <dbReference type="Proteomes" id="UP000266721"/>
    </source>
</evidence>
<keyword evidence="3" id="KW-1185">Reference proteome</keyword>
<proteinExistence type="predicted"/>
<dbReference type="Pfam" id="PF01593">
    <property type="entry name" value="Amino_oxidase"/>
    <property type="match status" value="1"/>
</dbReference>
<reference evidence="2 3" key="1">
    <citation type="journal article" date="2016" name="PLoS ONE">
        <title>A First Insight into the Genome of the Filter-Feeder Mussel Mytilus galloprovincialis.</title>
        <authorList>
            <person name="Murgarella M."/>
            <person name="Puiu D."/>
            <person name="Novoa B."/>
            <person name="Figueras A."/>
            <person name="Posada D."/>
            <person name="Canchaya C."/>
        </authorList>
    </citation>
    <scope>NUCLEOTIDE SEQUENCE [LARGE SCALE GENOMIC DNA]</scope>
    <source>
        <tissue evidence="2">Muscle</tissue>
    </source>
</reference>
<dbReference type="InterPro" id="IPR036188">
    <property type="entry name" value="FAD/NAD-bd_sf"/>
</dbReference>
<organism evidence="2 3">
    <name type="scientific">Mytilus galloprovincialis</name>
    <name type="common">Mediterranean mussel</name>
    <dbReference type="NCBI Taxonomy" id="29158"/>
    <lineage>
        <taxon>Eukaryota</taxon>
        <taxon>Metazoa</taxon>
        <taxon>Spiralia</taxon>
        <taxon>Lophotrochozoa</taxon>
        <taxon>Mollusca</taxon>
        <taxon>Bivalvia</taxon>
        <taxon>Autobranchia</taxon>
        <taxon>Pteriomorphia</taxon>
        <taxon>Mytilida</taxon>
        <taxon>Mytiloidea</taxon>
        <taxon>Mytilidae</taxon>
        <taxon>Mytilinae</taxon>
        <taxon>Mytilus</taxon>
    </lineage>
</organism>
<dbReference type="Proteomes" id="UP000266721">
    <property type="component" value="Unassembled WGS sequence"/>
</dbReference>
<dbReference type="GO" id="GO:0016491">
    <property type="term" value="F:oxidoreductase activity"/>
    <property type="evidence" value="ECO:0007669"/>
    <property type="project" value="InterPro"/>
</dbReference>
<accession>A0A3R5SMT0</accession>
<feature type="non-terminal residue" evidence="2">
    <location>
        <position position="152"/>
    </location>
</feature>
<protein>
    <recommendedName>
        <fullName evidence="1">Amine oxidase domain-containing protein</fullName>
    </recommendedName>
</protein>
<gene>
    <name evidence="2" type="ORF">AM593_05959</name>
</gene>
<dbReference type="EMBL" id="KV619300">
    <property type="protein sequence ID" value="OPL20174.1"/>
    <property type="molecule type" value="Genomic_DNA"/>
</dbReference>
<dbReference type="PANTHER" id="PTHR10742">
    <property type="entry name" value="FLAVIN MONOAMINE OXIDASE"/>
    <property type="match status" value="1"/>
</dbReference>
<dbReference type="Gene3D" id="3.90.660.10">
    <property type="match status" value="1"/>
</dbReference>
<dbReference type="InterPro" id="IPR050281">
    <property type="entry name" value="Flavin_monoamine_oxidase"/>
</dbReference>